<comment type="caution">
    <text evidence="7">The sequence shown here is derived from an EMBL/GenBank/DDBJ whole genome shotgun (WGS) entry which is preliminary data.</text>
</comment>
<protein>
    <recommendedName>
        <fullName evidence="5">Trans-aconitate 2-methyltransferase</fullName>
        <ecNumber evidence="5">2.1.1.144</ecNumber>
    </recommendedName>
</protein>
<dbReference type="InterPro" id="IPR041698">
    <property type="entry name" value="Methyltransf_25"/>
</dbReference>
<dbReference type="Proteomes" id="UP000537592">
    <property type="component" value="Unassembled WGS sequence"/>
</dbReference>
<dbReference type="AlphaFoldDB" id="A0A7W5Z275"/>
<dbReference type="EC" id="2.1.1.144" evidence="5"/>
<dbReference type="PANTHER" id="PTHR43861">
    <property type="entry name" value="TRANS-ACONITATE 2-METHYLTRANSFERASE-RELATED"/>
    <property type="match status" value="1"/>
</dbReference>
<keyword evidence="4 5" id="KW-0949">S-adenosyl-L-methionine</keyword>
<dbReference type="PANTHER" id="PTHR43861:SF1">
    <property type="entry name" value="TRANS-ACONITATE 2-METHYLTRANSFERASE"/>
    <property type="match status" value="1"/>
</dbReference>
<dbReference type="GO" id="GO:0030798">
    <property type="term" value="F:trans-aconitate 2-methyltransferase activity"/>
    <property type="evidence" value="ECO:0007669"/>
    <property type="project" value="UniProtKB-UniRule"/>
</dbReference>
<sequence>MPQWDAVQYLKFEDQRTRPARDLLAQVPVETPSRIVDLGCGPGNSTELLVRRFPDAQVIGVDNSSDMIAKARQRLPDVQFVEGDIGALSGAAGGAWRDEGPFDVIYANAALQWVPDHDTLLPGLVELLAPGGALAIQMPDNLAQPSHNLMREVAGAGQWSSRLAGVERLRLAAVGEYYDMLIPHLERVDIWHTIYQHPLDGVDAIVEWVKGTGLMPYIEPLDVSERALYLTEYTEKLAEFYPERSDGKVLLAFPRIFIVGRR</sequence>
<evidence type="ECO:0000256" key="5">
    <source>
        <dbReference type="HAMAP-Rule" id="MF_00560"/>
    </source>
</evidence>
<dbReference type="Pfam" id="PF13649">
    <property type="entry name" value="Methyltransf_25"/>
    <property type="match status" value="1"/>
</dbReference>
<evidence type="ECO:0000256" key="3">
    <source>
        <dbReference type="ARBA" id="ARBA00022679"/>
    </source>
</evidence>
<comment type="catalytic activity">
    <reaction evidence="5">
        <text>trans-aconitate + S-adenosyl-L-methionine = (E)-3-(methoxycarbonyl)pent-2-enedioate + S-adenosyl-L-homocysteine</text>
        <dbReference type="Rhea" id="RHEA:14969"/>
        <dbReference type="ChEBI" id="CHEBI:15708"/>
        <dbReference type="ChEBI" id="CHEBI:57470"/>
        <dbReference type="ChEBI" id="CHEBI:57856"/>
        <dbReference type="ChEBI" id="CHEBI:59789"/>
        <dbReference type="EC" id="2.1.1.144"/>
    </reaction>
</comment>
<dbReference type="RefSeq" id="WP_183750668.1">
    <property type="nucleotide sequence ID" value="NZ_JACICC010000001.1"/>
</dbReference>
<keyword evidence="8" id="KW-1185">Reference proteome</keyword>
<dbReference type="Gene3D" id="3.40.50.150">
    <property type="entry name" value="Vaccinia Virus protein VP39"/>
    <property type="match status" value="1"/>
</dbReference>
<gene>
    <name evidence="5" type="primary">tam</name>
    <name evidence="7" type="ORF">FHS81_000761</name>
</gene>
<comment type="function">
    <text evidence="5">Catalyzes the S-adenosylmethionine monomethyl esterification of trans-aconitate.</text>
</comment>
<dbReference type="HAMAP" id="MF_00560">
    <property type="entry name" value="Tran_acon_Me_trans"/>
    <property type="match status" value="1"/>
</dbReference>
<keyword evidence="1 5" id="KW-0963">Cytoplasm</keyword>
<keyword evidence="3 5" id="KW-0808">Transferase</keyword>
<comment type="similarity">
    <text evidence="5">Belongs to the methyltransferase superfamily. Tam family.</text>
</comment>
<evidence type="ECO:0000313" key="7">
    <source>
        <dbReference type="EMBL" id="MBB3808707.1"/>
    </source>
</evidence>
<dbReference type="NCBIfam" id="NF002463">
    <property type="entry name" value="PRK01683.1"/>
    <property type="match status" value="1"/>
</dbReference>
<organism evidence="7 8">
    <name type="scientific">Pseudochelatococcus contaminans</name>
    <dbReference type="NCBI Taxonomy" id="1538103"/>
    <lineage>
        <taxon>Bacteria</taxon>
        <taxon>Pseudomonadati</taxon>
        <taxon>Pseudomonadota</taxon>
        <taxon>Alphaproteobacteria</taxon>
        <taxon>Hyphomicrobiales</taxon>
        <taxon>Chelatococcaceae</taxon>
        <taxon>Pseudochelatococcus</taxon>
    </lineage>
</organism>
<name>A0A7W5Z275_9HYPH</name>
<proteinExistence type="inferred from homology"/>
<dbReference type="InterPro" id="IPR023506">
    <property type="entry name" value="Trans-aconitate_MeTrfase"/>
</dbReference>
<evidence type="ECO:0000259" key="6">
    <source>
        <dbReference type="Pfam" id="PF13649"/>
    </source>
</evidence>
<dbReference type="GO" id="GO:0005737">
    <property type="term" value="C:cytoplasm"/>
    <property type="evidence" value="ECO:0007669"/>
    <property type="project" value="UniProtKB-SubCell"/>
</dbReference>
<evidence type="ECO:0000313" key="8">
    <source>
        <dbReference type="Proteomes" id="UP000537592"/>
    </source>
</evidence>
<comment type="subcellular location">
    <subcellularLocation>
        <location evidence="5">Cytoplasm</location>
    </subcellularLocation>
</comment>
<dbReference type="CDD" id="cd02440">
    <property type="entry name" value="AdoMet_MTases"/>
    <property type="match status" value="1"/>
</dbReference>
<accession>A0A7W5Z275</accession>
<dbReference type="InterPro" id="IPR023149">
    <property type="entry name" value="Trans_acon_MeTrfase_C"/>
</dbReference>
<feature type="domain" description="Methyltransferase" evidence="6">
    <location>
        <begin position="35"/>
        <end position="132"/>
    </location>
</feature>
<evidence type="ECO:0000256" key="4">
    <source>
        <dbReference type="ARBA" id="ARBA00022691"/>
    </source>
</evidence>
<dbReference type="SUPFAM" id="SSF53335">
    <property type="entry name" value="S-adenosyl-L-methionine-dependent methyltransferases"/>
    <property type="match status" value="1"/>
</dbReference>
<dbReference type="InterPro" id="IPR029063">
    <property type="entry name" value="SAM-dependent_MTases_sf"/>
</dbReference>
<keyword evidence="2 5" id="KW-0489">Methyltransferase</keyword>
<dbReference type="Gene3D" id="1.10.150.290">
    <property type="entry name" value="S-adenosyl-L-methionine-dependent methyltransferases"/>
    <property type="match status" value="1"/>
</dbReference>
<reference evidence="7 8" key="1">
    <citation type="submission" date="2020-08" db="EMBL/GenBank/DDBJ databases">
        <title>Genomic Encyclopedia of Type Strains, Phase IV (KMG-IV): sequencing the most valuable type-strain genomes for metagenomic binning, comparative biology and taxonomic classification.</title>
        <authorList>
            <person name="Goeker M."/>
        </authorList>
    </citation>
    <scope>NUCLEOTIDE SEQUENCE [LARGE SCALE GENOMIC DNA]</scope>
    <source>
        <strain evidence="7 8">DSM 28760</strain>
    </source>
</reference>
<dbReference type="EMBL" id="JACICC010000001">
    <property type="protein sequence ID" value="MBB3808707.1"/>
    <property type="molecule type" value="Genomic_DNA"/>
</dbReference>
<dbReference type="GO" id="GO:0032259">
    <property type="term" value="P:methylation"/>
    <property type="evidence" value="ECO:0007669"/>
    <property type="project" value="UniProtKB-KW"/>
</dbReference>
<evidence type="ECO:0000256" key="1">
    <source>
        <dbReference type="ARBA" id="ARBA00022490"/>
    </source>
</evidence>
<evidence type="ECO:0000256" key="2">
    <source>
        <dbReference type="ARBA" id="ARBA00022603"/>
    </source>
</evidence>